<evidence type="ECO:0000313" key="5">
    <source>
        <dbReference type="Proteomes" id="UP000764110"/>
    </source>
</evidence>
<feature type="region of interest" description="Disordered" evidence="3">
    <location>
        <begin position="199"/>
        <end position="235"/>
    </location>
</feature>
<evidence type="ECO:0000256" key="2">
    <source>
        <dbReference type="ARBA" id="ARBA00023043"/>
    </source>
</evidence>
<feature type="compositionally biased region" description="Acidic residues" evidence="3">
    <location>
        <begin position="217"/>
        <end position="233"/>
    </location>
</feature>
<evidence type="ECO:0008006" key="6">
    <source>
        <dbReference type="Google" id="ProtNLM"/>
    </source>
</evidence>
<dbReference type="Gene3D" id="1.25.40.20">
    <property type="entry name" value="Ankyrin repeat-containing domain"/>
    <property type="match status" value="2"/>
</dbReference>
<evidence type="ECO:0000256" key="3">
    <source>
        <dbReference type="SAM" id="MobiDB-lite"/>
    </source>
</evidence>
<reference evidence="4 5" key="1">
    <citation type="submission" date="2020-07" db="EMBL/GenBank/DDBJ databases">
        <title>Metarhizium humberi genome.</title>
        <authorList>
            <person name="Lysoe E."/>
        </authorList>
    </citation>
    <scope>NUCLEOTIDE SEQUENCE [LARGE SCALE GENOMIC DNA]</scope>
    <source>
        <strain evidence="4 5">ESALQ1638</strain>
    </source>
</reference>
<comment type="caution">
    <text evidence="4">The sequence shown here is derived from an EMBL/GenBank/DDBJ whole genome shotgun (WGS) entry which is preliminary data.</text>
</comment>
<protein>
    <recommendedName>
        <fullName evidence="6">Ankyrin repeat-containing domain protein</fullName>
    </recommendedName>
</protein>
<keyword evidence="2" id="KW-0040">ANK repeat</keyword>
<dbReference type="Pfam" id="PF12796">
    <property type="entry name" value="Ank_2"/>
    <property type="match status" value="1"/>
</dbReference>
<dbReference type="SUPFAM" id="SSF48403">
    <property type="entry name" value="Ankyrin repeat"/>
    <property type="match status" value="1"/>
</dbReference>
<dbReference type="EMBL" id="JACEFI010000019">
    <property type="protein sequence ID" value="KAH0593704.1"/>
    <property type="molecule type" value="Genomic_DNA"/>
</dbReference>
<sequence>MMFPIIPNHVPSSGKGYACAATQPESWEAVYFTEYRDSHLPRYVMERDTPSEHRGGWSDTHALTSKANPPEQKGSSQRPCTRKAPSECRKYRQTSTITALAPARLVGDAQAVWCGESIRTGWTIQRDAHCSVECKDRVIEGQSRGFAHFAVKWNSGWTARTFRGETRGLIEECVGWALKTGTITVDLIRIAGQPRSVAKHTRGAIEGGPNRTASCETDTDPDIEDGDNDDTDTDTNNLKRAKRYRVHRGLFCDACGETAHDIPGRWLPVLIHAINQHQNNVFARRLLDRQYTDVKAVDPNNNGSLDNAAVRGHRALVELLAEKEADINQVKTLCETPLCSAVANNEIIRILLETGAGIPGWTALMLAIWHSDTATVECLLKHSAAVGLEYIGDYDEFKEWTGLTMAVPFGPEEAVRIVAENEADLGQKFASGIPAIYAAARRDTLSSMLKFPSKIDLDRQNNEASWAVHAHIPLANFKYPVNAGAKLEIRDTVAGDTPLANAAYNNQRDGRGWVVSFSNQRRGIPGGRSQVVEMIMSSTAERQSVNIPDMDGWTRLFWAARATGSLLYKGVAGEPQADQDYNFEELGLEFEDFPGADGADSSDANCALFVSFTWLIPSPQVSCFHNLRQAPMFPKPSSYVDYPTVTQDVEDLVESRFQALLTLSCEAFPLW</sequence>
<organism evidence="4 5">
    <name type="scientific">Metarhizium humberi</name>
    <dbReference type="NCBI Taxonomy" id="2596975"/>
    <lineage>
        <taxon>Eukaryota</taxon>
        <taxon>Fungi</taxon>
        <taxon>Dikarya</taxon>
        <taxon>Ascomycota</taxon>
        <taxon>Pezizomycotina</taxon>
        <taxon>Sordariomycetes</taxon>
        <taxon>Hypocreomycetidae</taxon>
        <taxon>Hypocreales</taxon>
        <taxon>Clavicipitaceae</taxon>
        <taxon>Metarhizium</taxon>
    </lineage>
</organism>
<accession>A0A9P8S4X4</accession>
<dbReference type="InterPro" id="IPR036770">
    <property type="entry name" value="Ankyrin_rpt-contain_sf"/>
</dbReference>
<evidence type="ECO:0000313" key="4">
    <source>
        <dbReference type="EMBL" id="KAH0593704.1"/>
    </source>
</evidence>
<dbReference type="InterPro" id="IPR050745">
    <property type="entry name" value="Multifunctional_regulatory"/>
</dbReference>
<dbReference type="SMART" id="SM00248">
    <property type="entry name" value="ANK"/>
    <property type="match status" value="3"/>
</dbReference>
<name>A0A9P8S4X4_9HYPO</name>
<dbReference type="AlphaFoldDB" id="A0A9P8S4X4"/>
<feature type="compositionally biased region" description="Polar residues" evidence="3">
    <location>
        <begin position="61"/>
        <end position="79"/>
    </location>
</feature>
<evidence type="ECO:0000256" key="1">
    <source>
        <dbReference type="ARBA" id="ARBA00022737"/>
    </source>
</evidence>
<keyword evidence="5" id="KW-1185">Reference proteome</keyword>
<dbReference type="PANTHER" id="PTHR24189:SF50">
    <property type="entry name" value="ANKYRIN REPEAT AND SOCS BOX PROTEIN 2"/>
    <property type="match status" value="1"/>
</dbReference>
<keyword evidence="1" id="KW-0677">Repeat</keyword>
<dbReference type="InterPro" id="IPR002110">
    <property type="entry name" value="Ankyrin_rpt"/>
</dbReference>
<gene>
    <name evidence="4" type="ORF">MHUMG1_08454</name>
</gene>
<dbReference type="PANTHER" id="PTHR24189">
    <property type="entry name" value="MYOTROPHIN"/>
    <property type="match status" value="1"/>
</dbReference>
<dbReference type="Proteomes" id="UP000764110">
    <property type="component" value="Unassembled WGS sequence"/>
</dbReference>
<feature type="region of interest" description="Disordered" evidence="3">
    <location>
        <begin position="49"/>
        <end position="86"/>
    </location>
</feature>
<proteinExistence type="predicted"/>